<reference evidence="1 2" key="1">
    <citation type="journal article" date="2015" name="Nature">
        <title>rRNA introns, odd ribosomes, and small enigmatic genomes across a large radiation of phyla.</title>
        <authorList>
            <person name="Brown C.T."/>
            <person name="Hug L.A."/>
            <person name="Thomas B.C."/>
            <person name="Sharon I."/>
            <person name="Castelle C.J."/>
            <person name="Singh A."/>
            <person name="Wilkins M.J."/>
            <person name="Williams K.H."/>
            <person name="Banfield J.F."/>
        </authorList>
    </citation>
    <scope>NUCLEOTIDE SEQUENCE [LARGE SCALE GENOMIC DNA]</scope>
</reference>
<organism evidence="1 2">
    <name type="scientific">Berkelbacteria bacterium GW2011_GWE1_39_12</name>
    <dbReference type="NCBI Taxonomy" id="1618337"/>
    <lineage>
        <taxon>Bacteria</taxon>
        <taxon>Candidatus Berkelbacteria</taxon>
    </lineage>
</organism>
<name>A0A0G4B319_9BACT</name>
<dbReference type="AlphaFoldDB" id="A0A0G4B319"/>
<proteinExistence type="predicted"/>
<dbReference type="KEGG" id="bbgw:UT28_C0001G0423"/>
<protein>
    <submittedName>
        <fullName evidence="1">Uncharacterized protein</fullName>
    </submittedName>
</protein>
<evidence type="ECO:0000313" key="1">
    <source>
        <dbReference type="EMBL" id="AKM82229.1"/>
    </source>
</evidence>
<evidence type="ECO:0000313" key="2">
    <source>
        <dbReference type="Proteomes" id="UP000035648"/>
    </source>
</evidence>
<dbReference type="EMBL" id="CP011213">
    <property type="protein sequence ID" value="AKM82229.1"/>
    <property type="molecule type" value="Genomic_DNA"/>
</dbReference>
<sequence>MAENEDVIKEDDYIEYKEQDYPDGHQPHRGHWATEANWEDDPRDPYRWPKHVGFWDERANW</sequence>
<accession>A0A0G4B319</accession>
<dbReference type="Proteomes" id="UP000035648">
    <property type="component" value="Chromosome"/>
</dbReference>
<gene>
    <name evidence="1" type="ORF">UT28_C0001G0423</name>
</gene>
<dbReference type="STRING" id="1618337.UT28_C0001G0423"/>